<dbReference type="GO" id="GO:0003906">
    <property type="term" value="F:DNA-(apurinic or apyrimidinic site) endonuclease activity"/>
    <property type="evidence" value="ECO:0007669"/>
    <property type="project" value="InterPro"/>
</dbReference>
<dbReference type="InterPro" id="IPR011257">
    <property type="entry name" value="DNA_glycosylase"/>
</dbReference>
<dbReference type="Pfam" id="PF09171">
    <property type="entry name" value="AGOG"/>
    <property type="match status" value="1"/>
</dbReference>
<proteinExistence type="predicted"/>
<gene>
    <name evidence="1" type="ORF">BWY04_00393</name>
</gene>
<comment type="caution">
    <text evidence="1">The sequence shown here is derived from an EMBL/GenBank/DDBJ whole genome shotgun (WGS) entry which is preliminary data.</text>
</comment>
<evidence type="ECO:0000313" key="1">
    <source>
        <dbReference type="EMBL" id="OQB42172.1"/>
    </source>
</evidence>
<dbReference type="EMBL" id="MWDB01000005">
    <property type="protein sequence ID" value="OQB42172.1"/>
    <property type="molecule type" value="Genomic_DNA"/>
</dbReference>
<dbReference type="AlphaFoldDB" id="A0A1V5ZQC8"/>
<dbReference type="GO" id="GO:0016799">
    <property type="term" value="F:hydrolase activity, hydrolyzing N-glycosyl compounds"/>
    <property type="evidence" value="ECO:0007669"/>
    <property type="project" value="InterPro"/>
</dbReference>
<organism evidence="1">
    <name type="scientific">candidate division CPR1 bacterium ADurb.Bin160</name>
    <dbReference type="NCBI Taxonomy" id="1852826"/>
    <lineage>
        <taxon>Bacteria</taxon>
        <taxon>candidate division CPR1</taxon>
    </lineage>
</organism>
<name>A0A1V5ZQC8_9BACT</name>
<dbReference type="InterPro" id="IPR015254">
    <property type="entry name" value="AGOG-like"/>
</dbReference>
<reference evidence="1" key="1">
    <citation type="submission" date="2017-02" db="EMBL/GenBank/DDBJ databases">
        <title>Delving into the versatile metabolic prowess of the omnipresent phylum Bacteroidetes.</title>
        <authorList>
            <person name="Nobu M.K."/>
            <person name="Mei R."/>
            <person name="Narihiro T."/>
            <person name="Kuroda K."/>
            <person name="Liu W.-T."/>
        </authorList>
    </citation>
    <scope>NUCLEOTIDE SEQUENCE</scope>
    <source>
        <strain evidence="1">ADurb.Bin160</strain>
    </source>
</reference>
<accession>A0A1V5ZQC8</accession>
<dbReference type="GO" id="GO:0006281">
    <property type="term" value="P:DNA repair"/>
    <property type="evidence" value="ECO:0007669"/>
    <property type="project" value="InterPro"/>
</dbReference>
<dbReference type="SUPFAM" id="SSF48150">
    <property type="entry name" value="DNA-glycosylase"/>
    <property type="match status" value="1"/>
</dbReference>
<sequence>MKIENFISKYNIQKIKKLEQKDPQFLALKESWRKIQNKDENLFLYLTLQCALVSYQIA</sequence>
<protein>
    <submittedName>
        <fullName evidence="1">Uncharacterized protein</fullName>
    </submittedName>
</protein>
<dbReference type="Proteomes" id="UP000485621">
    <property type="component" value="Unassembled WGS sequence"/>
</dbReference>